<dbReference type="PROSITE" id="PS00409">
    <property type="entry name" value="PROKAR_NTER_METHYL"/>
    <property type="match status" value="1"/>
</dbReference>
<dbReference type="AlphaFoldDB" id="A0A369WSF0"/>
<feature type="transmembrane region" description="Helical" evidence="1">
    <location>
        <begin position="20"/>
        <end position="42"/>
    </location>
</feature>
<dbReference type="EMBL" id="QQOH01000001">
    <property type="protein sequence ID" value="RDE24103.1"/>
    <property type="molecule type" value="Genomic_DNA"/>
</dbReference>
<gene>
    <name evidence="2" type="ORF">DV711_00405</name>
</gene>
<protein>
    <submittedName>
        <fullName evidence="2">Prepilin-type N-terminal cleavage/methylation domain-containing protein</fullName>
    </submittedName>
</protein>
<name>A0A369WSF0_9GAMM</name>
<dbReference type="RefSeq" id="WP_114693685.1">
    <property type="nucleotide sequence ID" value="NZ_QQOH01000001.1"/>
</dbReference>
<organism evidence="2 3">
    <name type="scientific">Motiliproteus coralliicola</name>
    <dbReference type="NCBI Taxonomy" id="2283196"/>
    <lineage>
        <taxon>Bacteria</taxon>
        <taxon>Pseudomonadati</taxon>
        <taxon>Pseudomonadota</taxon>
        <taxon>Gammaproteobacteria</taxon>
        <taxon>Oceanospirillales</taxon>
        <taxon>Oceanospirillaceae</taxon>
        <taxon>Motiliproteus</taxon>
    </lineage>
</organism>
<dbReference type="Pfam" id="PF16074">
    <property type="entry name" value="PilW"/>
    <property type="match status" value="1"/>
</dbReference>
<dbReference type="GO" id="GO:0043683">
    <property type="term" value="P:type IV pilus assembly"/>
    <property type="evidence" value="ECO:0007669"/>
    <property type="project" value="InterPro"/>
</dbReference>
<comment type="caution">
    <text evidence="2">The sequence shown here is derived from an EMBL/GenBank/DDBJ whole genome shotgun (WGS) entry which is preliminary data.</text>
</comment>
<evidence type="ECO:0000256" key="1">
    <source>
        <dbReference type="SAM" id="Phobius"/>
    </source>
</evidence>
<dbReference type="InterPro" id="IPR032092">
    <property type="entry name" value="PilW"/>
</dbReference>
<reference evidence="2 3" key="1">
    <citation type="submission" date="2018-07" db="EMBL/GenBank/DDBJ databases">
        <title>Motiliproteus coralliicola sp. nov., a bacterium isolated from Coral.</title>
        <authorList>
            <person name="Wang G."/>
        </authorList>
    </citation>
    <scope>NUCLEOTIDE SEQUENCE [LARGE SCALE GENOMIC DNA]</scope>
    <source>
        <strain evidence="2 3">C34</strain>
    </source>
</reference>
<proteinExistence type="predicted"/>
<evidence type="ECO:0000313" key="2">
    <source>
        <dbReference type="EMBL" id="RDE24103.1"/>
    </source>
</evidence>
<sequence>MQRLQPKNDRTRKQQKGLSLVELMIALVVSSLLMLGVFEVFVGSSGTDRIAHAYARVQENGRLAMDILTRHIRMAGYQGCIDFEIVDMNIIANNAPTGDLTGRAILGYETQHSGWNTVNRDNYLAPINGVHVGSDVIYVQYVSPTGVNVICPGGGNSCSSVSAEIKIDDNSIGLNKYDIAVVSDCENADMFRIVNLPKDTDNKTTITHSSSHNTSNFLSKPYGEDSEVMSFEALAFYTKDTGRNTNRGNPIYSLYQFDSTFHDGTGTGSYVTGREVELVEGIEQLQILYGQRLADGNLRFVDATDGNLDFAEVDAVRIGLLVSSSEEILTDPDNDTYRLPGNDIEPLGTTSAIATHTVDRRLRLAFTSTIVLRNRQ</sequence>
<keyword evidence="1" id="KW-0472">Membrane</keyword>
<dbReference type="Proteomes" id="UP000253769">
    <property type="component" value="Unassembled WGS sequence"/>
</dbReference>
<dbReference type="NCBIfam" id="TIGR02532">
    <property type="entry name" value="IV_pilin_GFxxxE"/>
    <property type="match status" value="1"/>
</dbReference>
<keyword evidence="1" id="KW-1133">Transmembrane helix</keyword>
<keyword evidence="3" id="KW-1185">Reference proteome</keyword>
<dbReference type="InterPro" id="IPR012902">
    <property type="entry name" value="N_methyl_site"/>
</dbReference>
<accession>A0A369WSF0</accession>
<dbReference type="Pfam" id="PF07963">
    <property type="entry name" value="N_methyl"/>
    <property type="match status" value="1"/>
</dbReference>
<dbReference type="OrthoDB" id="5296662at2"/>
<evidence type="ECO:0000313" key="3">
    <source>
        <dbReference type="Proteomes" id="UP000253769"/>
    </source>
</evidence>
<keyword evidence="1" id="KW-0812">Transmembrane</keyword>